<keyword evidence="3" id="KW-1185">Reference proteome</keyword>
<evidence type="ECO:0000256" key="1">
    <source>
        <dbReference type="SAM" id="MobiDB-lite"/>
    </source>
</evidence>
<gene>
    <name evidence="2" type="ORF">BGZ95_001936</name>
</gene>
<evidence type="ECO:0000313" key="3">
    <source>
        <dbReference type="Proteomes" id="UP001194580"/>
    </source>
</evidence>
<organism evidence="2 3">
    <name type="scientific">Linnemannia exigua</name>
    <dbReference type="NCBI Taxonomy" id="604196"/>
    <lineage>
        <taxon>Eukaryota</taxon>
        <taxon>Fungi</taxon>
        <taxon>Fungi incertae sedis</taxon>
        <taxon>Mucoromycota</taxon>
        <taxon>Mortierellomycotina</taxon>
        <taxon>Mortierellomycetes</taxon>
        <taxon>Mortierellales</taxon>
        <taxon>Mortierellaceae</taxon>
        <taxon>Linnemannia</taxon>
    </lineage>
</organism>
<sequence length="164" mass="17859">MTTTPEAHPELPLSPIIPNGGSSSTNPPPMVGNGVPTWPSIGLPDLVTLTAECTRSRAPELSVTLPLEVGIVRLFRQSSYRDEAAVVKGCGCITLESPIAIESYVGSPNHSFMLYTGDKCQDFPYHQRFIKSYDVEPNLVAASIRIFQGVVLPIPPNDPDYQRH</sequence>
<dbReference type="AlphaFoldDB" id="A0AAD4HA93"/>
<protein>
    <submittedName>
        <fullName evidence="2">Uncharacterized protein</fullName>
    </submittedName>
</protein>
<evidence type="ECO:0000313" key="2">
    <source>
        <dbReference type="EMBL" id="KAG0281585.1"/>
    </source>
</evidence>
<name>A0AAD4HA93_9FUNG</name>
<proteinExistence type="predicted"/>
<comment type="caution">
    <text evidence="2">The sequence shown here is derived from an EMBL/GenBank/DDBJ whole genome shotgun (WGS) entry which is preliminary data.</text>
</comment>
<reference evidence="2" key="1">
    <citation type="journal article" date="2020" name="Fungal Divers.">
        <title>Resolving the Mortierellaceae phylogeny through synthesis of multi-gene phylogenetics and phylogenomics.</title>
        <authorList>
            <person name="Vandepol N."/>
            <person name="Liber J."/>
            <person name="Desiro A."/>
            <person name="Na H."/>
            <person name="Kennedy M."/>
            <person name="Barry K."/>
            <person name="Grigoriev I.V."/>
            <person name="Miller A.N."/>
            <person name="O'Donnell K."/>
            <person name="Stajich J.E."/>
            <person name="Bonito G."/>
        </authorList>
    </citation>
    <scope>NUCLEOTIDE SEQUENCE</scope>
    <source>
        <strain evidence="2">NRRL 28262</strain>
    </source>
</reference>
<accession>A0AAD4HA93</accession>
<dbReference type="EMBL" id="JAAAIL010000014">
    <property type="protein sequence ID" value="KAG0281585.1"/>
    <property type="molecule type" value="Genomic_DNA"/>
</dbReference>
<dbReference type="Proteomes" id="UP001194580">
    <property type="component" value="Unassembled WGS sequence"/>
</dbReference>
<feature type="region of interest" description="Disordered" evidence="1">
    <location>
        <begin position="1"/>
        <end position="33"/>
    </location>
</feature>